<dbReference type="Proteomes" id="UP000737018">
    <property type="component" value="Unassembled WGS sequence"/>
</dbReference>
<dbReference type="EMBL" id="JRKL02000730">
    <property type="protein sequence ID" value="KAF3968768.1"/>
    <property type="molecule type" value="Genomic_DNA"/>
</dbReference>
<reference evidence="2" key="1">
    <citation type="submission" date="2020-03" db="EMBL/GenBank/DDBJ databases">
        <title>Castanea mollissima Vanexum genome sequencing.</title>
        <authorList>
            <person name="Staton M."/>
        </authorList>
    </citation>
    <scope>NUCLEOTIDE SEQUENCE</scope>
    <source>
        <tissue evidence="2">Leaf</tissue>
    </source>
</reference>
<comment type="caution">
    <text evidence="2">The sequence shown here is derived from an EMBL/GenBank/DDBJ whole genome shotgun (WGS) entry which is preliminary data.</text>
</comment>
<evidence type="ECO:0000256" key="1">
    <source>
        <dbReference type="SAM" id="MobiDB-lite"/>
    </source>
</evidence>
<name>A0A8J4RTS5_9ROSI</name>
<dbReference type="AlphaFoldDB" id="A0A8J4RTS5"/>
<keyword evidence="3" id="KW-1185">Reference proteome</keyword>
<gene>
    <name evidence="2" type="ORF">CMV_007380</name>
</gene>
<organism evidence="2 3">
    <name type="scientific">Castanea mollissima</name>
    <name type="common">Chinese chestnut</name>
    <dbReference type="NCBI Taxonomy" id="60419"/>
    <lineage>
        <taxon>Eukaryota</taxon>
        <taxon>Viridiplantae</taxon>
        <taxon>Streptophyta</taxon>
        <taxon>Embryophyta</taxon>
        <taxon>Tracheophyta</taxon>
        <taxon>Spermatophyta</taxon>
        <taxon>Magnoliopsida</taxon>
        <taxon>eudicotyledons</taxon>
        <taxon>Gunneridae</taxon>
        <taxon>Pentapetalae</taxon>
        <taxon>rosids</taxon>
        <taxon>fabids</taxon>
        <taxon>Fagales</taxon>
        <taxon>Fagaceae</taxon>
        <taxon>Castanea</taxon>
    </lineage>
</organism>
<feature type="region of interest" description="Disordered" evidence="1">
    <location>
        <begin position="61"/>
        <end position="80"/>
    </location>
</feature>
<proteinExistence type="predicted"/>
<evidence type="ECO:0000313" key="2">
    <source>
        <dbReference type="EMBL" id="KAF3968768.1"/>
    </source>
</evidence>
<protein>
    <submittedName>
        <fullName evidence="2">Uncharacterized protein</fullName>
    </submittedName>
</protein>
<sequence length="80" mass="8950">MPQSTSREDRCYLTIPLPFWQWVVCVKLIQRRKLGIVKMGMAKQATTLFLEEWLRSVSGCSSNVNSTNSSSSSGNPSDPL</sequence>
<accession>A0A8J4RTS5</accession>
<evidence type="ECO:0000313" key="3">
    <source>
        <dbReference type="Proteomes" id="UP000737018"/>
    </source>
</evidence>